<dbReference type="OrthoDB" id="7057642at2"/>
<keyword evidence="2" id="KW-1185">Reference proteome</keyword>
<evidence type="ECO:0008006" key="3">
    <source>
        <dbReference type="Google" id="ProtNLM"/>
    </source>
</evidence>
<comment type="caution">
    <text evidence="1">The sequence shown here is derived from an EMBL/GenBank/DDBJ whole genome shotgun (WGS) entry which is preliminary data.</text>
</comment>
<dbReference type="STRING" id="1123367.GCA_000621305_00743"/>
<reference evidence="1 2" key="1">
    <citation type="submission" date="2012-09" db="EMBL/GenBank/DDBJ databases">
        <title>Draft Genome Sequences of 6 Strains from Genus Thauera.</title>
        <authorList>
            <person name="Liu B."/>
            <person name="Shapleigh J.P."/>
            <person name="Frostegard A.H."/>
        </authorList>
    </citation>
    <scope>NUCLEOTIDE SEQUENCE [LARGE SCALE GENOMIC DNA]</scope>
    <source>
        <strain evidence="2">47Lol / DSM 12138</strain>
    </source>
</reference>
<sequence length="190" mass="20290">MPDCAGPSSLPHWPTVPACYGWLSLDARGRWRLKGEVIAHPGLIAFLNARYTHDAEGRWLVNNGPQRVYVKLESAPWVLRLQPNGGFVTHTGRRTAVAGPLLLDAEGRVFLATGLGPAALDDRDLAMLIADVGDASGKAADDDALCALMSGERPVHLRWKGLPLQGLAAAGQRSVAAFLGFVPDPQPEEA</sequence>
<name>N6Z9D4_THAL4</name>
<organism evidence="1 2">
    <name type="scientific">Thauera linaloolentis (strain DSM 12138 / JCM 21573 / CCUG 41526 / CIP 105981 / IAM 15112 / NBRC 102519 / 47Lol)</name>
    <dbReference type="NCBI Taxonomy" id="1123367"/>
    <lineage>
        <taxon>Bacteria</taxon>
        <taxon>Pseudomonadati</taxon>
        <taxon>Pseudomonadota</taxon>
        <taxon>Betaproteobacteria</taxon>
        <taxon>Rhodocyclales</taxon>
        <taxon>Zoogloeaceae</taxon>
        <taxon>Thauera</taxon>
    </lineage>
</organism>
<protein>
    <recommendedName>
        <fullName evidence="3">DUF2946 family protein</fullName>
    </recommendedName>
</protein>
<dbReference type="AlphaFoldDB" id="N6Z9D4"/>
<dbReference type="Proteomes" id="UP000013232">
    <property type="component" value="Unassembled WGS sequence"/>
</dbReference>
<dbReference type="eggNOG" id="ENOG5032RXQ">
    <property type="taxonomic scope" value="Bacteria"/>
</dbReference>
<dbReference type="InterPro" id="IPR021332">
    <property type="entry name" value="DUF2944"/>
</dbReference>
<proteinExistence type="predicted"/>
<gene>
    <name evidence="1" type="ORF">C666_08050</name>
</gene>
<dbReference type="RefSeq" id="WP_004336485.1">
    <property type="nucleotide sequence ID" value="NZ_AMXE01000022.1"/>
</dbReference>
<accession>N6Z9D4</accession>
<evidence type="ECO:0000313" key="2">
    <source>
        <dbReference type="Proteomes" id="UP000013232"/>
    </source>
</evidence>
<dbReference type="EMBL" id="AMXE01000022">
    <property type="protein sequence ID" value="ENO88764.1"/>
    <property type="molecule type" value="Genomic_DNA"/>
</dbReference>
<dbReference type="Pfam" id="PF11161">
    <property type="entry name" value="DUF2944"/>
    <property type="match status" value="1"/>
</dbReference>
<evidence type="ECO:0000313" key="1">
    <source>
        <dbReference type="EMBL" id="ENO88764.1"/>
    </source>
</evidence>